<reference evidence="10" key="2">
    <citation type="submission" date="2002-06" db="EMBL/GenBank/DDBJ databases">
        <authorList>
            <person name="German Neurospora genome project"/>
        </authorList>
    </citation>
    <scope>NUCLEOTIDE SEQUENCE</scope>
</reference>
<feature type="compositionally biased region" description="Basic and acidic residues" evidence="7">
    <location>
        <begin position="228"/>
        <end position="243"/>
    </location>
</feature>
<feature type="region of interest" description="Disordered" evidence="7">
    <location>
        <begin position="558"/>
        <end position="587"/>
    </location>
</feature>
<reference evidence="10" key="1">
    <citation type="submission" date="2002-06" db="EMBL/GenBank/DDBJ databases">
        <authorList>
            <person name="Schulte U."/>
            <person name="Aign V."/>
            <person name="Hoheisel J."/>
            <person name="Brandt P."/>
            <person name="Fartmann B."/>
            <person name="Holland R."/>
            <person name="Nyakatura G."/>
            <person name="Mewes H.W."/>
            <person name="Mannhaupt G."/>
        </authorList>
    </citation>
    <scope>NUCLEOTIDE SEQUENCE</scope>
</reference>
<feature type="compositionally biased region" description="Basic and acidic residues" evidence="7">
    <location>
        <begin position="124"/>
        <end position="209"/>
    </location>
</feature>
<evidence type="ECO:0000313" key="10">
    <source>
        <dbReference type="EMBL" id="CAD37044.1"/>
    </source>
</evidence>
<feature type="compositionally biased region" description="Polar residues" evidence="7">
    <location>
        <begin position="1"/>
        <end position="14"/>
    </location>
</feature>
<feature type="region of interest" description="Disordered" evidence="7">
    <location>
        <begin position="628"/>
        <end position="651"/>
    </location>
</feature>
<evidence type="ECO:0000256" key="2">
    <source>
        <dbReference type="ARBA" id="ARBA00022705"/>
    </source>
</evidence>
<feature type="region of interest" description="Disordered" evidence="7">
    <location>
        <begin position="1"/>
        <end position="246"/>
    </location>
</feature>
<dbReference type="Pfam" id="PF11600">
    <property type="entry name" value="CAF1A_acidic"/>
    <property type="match status" value="1"/>
</dbReference>
<evidence type="ECO:0000256" key="3">
    <source>
        <dbReference type="ARBA" id="ARBA00022763"/>
    </source>
</evidence>
<dbReference type="InterPro" id="IPR021644">
    <property type="entry name" value="CAF-1_p150_acidic"/>
</dbReference>
<comment type="subcellular location">
    <subcellularLocation>
        <location evidence="1">Nucleus</location>
    </subcellularLocation>
</comment>
<evidence type="ECO:0000259" key="9">
    <source>
        <dbReference type="Pfam" id="PF12253"/>
    </source>
</evidence>
<evidence type="ECO:0000256" key="1">
    <source>
        <dbReference type="ARBA" id="ARBA00004123"/>
    </source>
</evidence>
<dbReference type="GO" id="GO:0033186">
    <property type="term" value="C:CAF-1 complex"/>
    <property type="evidence" value="ECO:0007669"/>
    <property type="project" value="TreeGrafter"/>
</dbReference>
<keyword evidence="4" id="KW-0143">Chaperone</keyword>
<keyword evidence="5" id="KW-0234">DNA repair</keyword>
<name>Q8NJ12_NEUCS</name>
<keyword evidence="3" id="KW-0227">DNA damage</keyword>
<accession>Q8NJ12</accession>
<keyword evidence="2" id="KW-0235">DNA replication</keyword>
<dbReference type="Pfam" id="PF12253">
    <property type="entry name" value="CAF1A_dimeriz"/>
    <property type="match status" value="1"/>
</dbReference>
<feature type="domain" description="Chromatin assembly factor 1 subunit A dimerization" evidence="9">
    <location>
        <begin position="368"/>
        <end position="442"/>
    </location>
</feature>
<feature type="compositionally biased region" description="Low complexity" evidence="7">
    <location>
        <begin position="100"/>
        <end position="115"/>
    </location>
</feature>
<sequence length="712" mass="78746">MPLFTTTTSGQEDSSCLKRSHDQFREEVPPPSSFDDKENVRSSPPPSSGPATPRARKASPALSDASSPLDRLSRSPSLSPPRLAPLTISTTNTPSTQKQTSGAKAASTTTKSTTGEPAVKRKKLTPEEKAAKAEADAAKKKEKEEAKAKRAAEQAKLEAEKQQKAEEKERKKREKEEELKRKEEEKKRKQEEKEEKERKKREKEEEEAKKRGRQMKLTSLFKINPATPKEKPVAVKVESKDVEMTDAPSLAKENEAYRRLFKPFYVKEFVTLAKNPFEVDEETREAKSRILDEYTEGKRAEFQTPEKFDPLEALQLPFKTQRRGRPYPSVRKIMTEIYGESSSRAMDLTTENTQFRDAREALKAVPVKCIKFSQDVRPPYVGTISGLPPGVKSLYKLARNPTSRTILPLDYDYDSEAEWQDEEGEDVEDLDDEEEDLEMDEDMDDFLDDSEDVGPQRLVFSGGMEPESTGICWENEKRCTVKPELYQCRMEIILGTFLWRYYCCLNDADLLSVAESLDEETSIDPFSTDYWASKSKTSSSGNEKSSVIASASVTAQTTSSSSSSLLHPSSAATTTSSKSAKAGGSQAPTNAFQALTKGTTAGNSPPNKAITTAGASTIVAAATTAAPSATAPGGVVGGGRRPPGRQKMSDQPLPAAAQEQLKALMHEMPMVSKLGIIEVFASKHPDMVRAQIKASFESMTEKQGKSGWKWKE</sequence>
<dbReference type="GO" id="GO:0005634">
    <property type="term" value="C:nucleus"/>
    <property type="evidence" value="ECO:0007669"/>
    <property type="project" value="UniProtKB-SubCell"/>
</dbReference>
<evidence type="ECO:0000256" key="6">
    <source>
        <dbReference type="ARBA" id="ARBA00023242"/>
    </source>
</evidence>
<protein>
    <submittedName>
        <fullName evidence="10">Related to chromatin assembly complex, subunit p90</fullName>
    </submittedName>
</protein>
<dbReference type="InterPro" id="IPR022043">
    <property type="entry name" value="CAF1A_DD"/>
</dbReference>
<dbReference type="GO" id="GO:0006334">
    <property type="term" value="P:nucleosome assembly"/>
    <property type="evidence" value="ECO:0007669"/>
    <property type="project" value="TreeGrafter"/>
</dbReference>
<dbReference type="EMBL" id="AL807373">
    <property type="protein sequence ID" value="CAD37044.1"/>
    <property type="molecule type" value="Genomic_DNA"/>
</dbReference>
<dbReference type="GO" id="GO:0006260">
    <property type="term" value="P:DNA replication"/>
    <property type="evidence" value="ECO:0007669"/>
    <property type="project" value="UniProtKB-KW"/>
</dbReference>
<dbReference type="AlphaFoldDB" id="Q8NJ12"/>
<feature type="compositionally biased region" description="Basic and acidic residues" evidence="7">
    <location>
        <begin position="15"/>
        <end position="40"/>
    </location>
</feature>
<dbReference type="PANTHER" id="PTHR15272:SF0">
    <property type="entry name" value="CHROMATIN ASSEMBLY FACTOR 1 SUBUNIT A"/>
    <property type="match status" value="1"/>
</dbReference>
<evidence type="ECO:0000256" key="4">
    <source>
        <dbReference type="ARBA" id="ARBA00023186"/>
    </source>
</evidence>
<feature type="compositionally biased region" description="Low complexity" evidence="7">
    <location>
        <begin position="58"/>
        <end position="77"/>
    </location>
</feature>
<evidence type="ECO:0000256" key="5">
    <source>
        <dbReference type="ARBA" id="ARBA00023204"/>
    </source>
</evidence>
<dbReference type="VEuPathDB" id="FungiDB:NCU04198"/>
<evidence type="ECO:0000259" key="8">
    <source>
        <dbReference type="Pfam" id="PF11600"/>
    </source>
</evidence>
<dbReference type="PANTHER" id="PTHR15272">
    <property type="entry name" value="CHROMATIN ASSEMBLY FACTOR 1 SUBUNIT A CAF-1 SUBUNIT A"/>
    <property type="match status" value="1"/>
</dbReference>
<organism evidence="10">
    <name type="scientific">Neurospora crassa</name>
    <dbReference type="NCBI Taxonomy" id="5141"/>
    <lineage>
        <taxon>Eukaryota</taxon>
        <taxon>Fungi</taxon>
        <taxon>Dikarya</taxon>
        <taxon>Ascomycota</taxon>
        <taxon>Pezizomycotina</taxon>
        <taxon>Sordariomycetes</taxon>
        <taxon>Sordariomycetidae</taxon>
        <taxon>Sordariales</taxon>
        <taxon>Sordariaceae</taxon>
        <taxon>Neurospora</taxon>
    </lineage>
</organism>
<evidence type="ECO:0000256" key="7">
    <source>
        <dbReference type="SAM" id="MobiDB-lite"/>
    </source>
</evidence>
<gene>
    <name evidence="10" type="primary">21D9.050</name>
</gene>
<feature type="compositionally biased region" description="Polar residues" evidence="7">
    <location>
        <begin position="87"/>
        <end position="99"/>
    </location>
</feature>
<keyword evidence="6" id="KW-0539">Nucleus</keyword>
<proteinExistence type="predicted"/>
<dbReference type="GO" id="GO:0006281">
    <property type="term" value="P:DNA repair"/>
    <property type="evidence" value="ECO:0007669"/>
    <property type="project" value="UniProtKB-KW"/>
</dbReference>
<feature type="domain" description="Chromatin assembly factor 1 p150 subunit acidic region" evidence="8">
    <location>
        <begin position="121"/>
        <end position="268"/>
    </location>
</feature>